<name>A0ABW1TL48_9LACO</name>
<feature type="transmembrane region" description="Helical" evidence="6">
    <location>
        <begin position="225"/>
        <end position="246"/>
    </location>
</feature>
<feature type="transmembrane region" description="Helical" evidence="6">
    <location>
        <begin position="20"/>
        <end position="41"/>
    </location>
</feature>
<proteinExistence type="predicted"/>
<dbReference type="InterPro" id="IPR013525">
    <property type="entry name" value="ABC2_TM"/>
</dbReference>
<feature type="transmembrane region" description="Helical" evidence="6">
    <location>
        <begin position="358"/>
        <end position="379"/>
    </location>
</feature>
<evidence type="ECO:0000259" key="7">
    <source>
        <dbReference type="Pfam" id="PF12698"/>
    </source>
</evidence>
<evidence type="ECO:0000256" key="6">
    <source>
        <dbReference type="SAM" id="Phobius"/>
    </source>
</evidence>
<dbReference type="Proteomes" id="UP001596191">
    <property type="component" value="Unassembled WGS sequence"/>
</dbReference>
<dbReference type="InterPro" id="IPR051449">
    <property type="entry name" value="ABC-2_transporter_component"/>
</dbReference>
<evidence type="ECO:0000256" key="2">
    <source>
        <dbReference type="ARBA" id="ARBA00022475"/>
    </source>
</evidence>
<organism evidence="8 9">
    <name type="scientific">Levilactobacillus tangyuanensis</name>
    <dbReference type="NCBI Taxonomy" id="2486021"/>
    <lineage>
        <taxon>Bacteria</taxon>
        <taxon>Bacillati</taxon>
        <taxon>Bacillota</taxon>
        <taxon>Bacilli</taxon>
        <taxon>Lactobacillales</taxon>
        <taxon>Lactobacillaceae</taxon>
        <taxon>Levilactobacillus</taxon>
    </lineage>
</organism>
<dbReference type="Pfam" id="PF12698">
    <property type="entry name" value="ABC2_membrane_3"/>
    <property type="match status" value="1"/>
</dbReference>
<keyword evidence="9" id="KW-1185">Reference proteome</keyword>
<evidence type="ECO:0000313" key="8">
    <source>
        <dbReference type="EMBL" id="MFC6274427.1"/>
    </source>
</evidence>
<feature type="transmembrane region" description="Helical" evidence="6">
    <location>
        <begin position="335"/>
        <end position="352"/>
    </location>
</feature>
<feature type="transmembrane region" description="Helical" evidence="6">
    <location>
        <begin position="306"/>
        <end position="323"/>
    </location>
</feature>
<evidence type="ECO:0000256" key="5">
    <source>
        <dbReference type="ARBA" id="ARBA00023136"/>
    </source>
</evidence>
<comment type="subcellular location">
    <subcellularLocation>
        <location evidence="1">Cell membrane</location>
        <topology evidence="1">Multi-pass membrane protein</topology>
    </subcellularLocation>
</comment>
<evidence type="ECO:0000256" key="1">
    <source>
        <dbReference type="ARBA" id="ARBA00004651"/>
    </source>
</evidence>
<keyword evidence="4 6" id="KW-1133">Transmembrane helix</keyword>
<feature type="domain" description="ABC-2 type transporter transmembrane" evidence="7">
    <location>
        <begin position="19"/>
        <end position="374"/>
    </location>
</feature>
<evidence type="ECO:0000256" key="4">
    <source>
        <dbReference type="ARBA" id="ARBA00022989"/>
    </source>
</evidence>
<accession>A0ABW1TL48</accession>
<comment type="caution">
    <text evidence="8">The sequence shown here is derived from an EMBL/GenBank/DDBJ whole genome shotgun (WGS) entry which is preliminary data.</text>
</comment>
<reference evidence="9" key="1">
    <citation type="journal article" date="2019" name="Int. J. Syst. Evol. Microbiol.">
        <title>The Global Catalogue of Microorganisms (GCM) 10K type strain sequencing project: providing services to taxonomists for standard genome sequencing and annotation.</title>
        <authorList>
            <consortium name="The Broad Institute Genomics Platform"/>
            <consortium name="The Broad Institute Genome Sequencing Center for Infectious Disease"/>
            <person name="Wu L."/>
            <person name="Ma J."/>
        </authorList>
    </citation>
    <scope>NUCLEOTIDE SEQUENCE [LARGE SCALE GENOMIC DNA]</scope>
    <source>
        <strain evidence="9">CCM 8907</strain>
    </source>
</reference>
<dbReference type="PANTHER" id="PTHR30294">
    <property type="entry name" value="MEMBRANE COMPONENT OF ABC TRANSPORTER YHHJ-RELATED"/>
    <property type="match status" value="1"/>
</dbReference>
<evidence type="ECO:0000313" key="9">
    <source>
        <dbReference type="Proteomes" id="UP001596191"/>
    </source>
</evidence>
<feature type="transmembrane region" description="Helical" evidence="6">
    <location>
        <begin position="171"/>
        <end position="191"/>
    </location>
</feature>
<keyword evidence="3 6" id="KW-0812">Transmembrane</keyword>
<gene>
    <name evidence="8" type="ORF">ACFQET_02735</name>
</gene>
<dbReference type="PANTHER" id="PTHR30294:SF29">
    <property type="entry name" value="MULTIDRUG ABC TRANSPORTER PERMEASE YBHS-RELATED"/>
    <property type="match status" value="1"/>
</dbReference>
<dbReference type="EMBL" id="JBHSSJ010000002">
    <property type="protein sequence ID" value="MFC6274427.1"/>
    <property type="molecule type" value="Genomic_DNA"/>
</dbReference>
<feature type="transmembrane region" description="Helical" evidence="6">
    <location>
        <begin position="267"/>
        <end position="294"/>
    </location>
</feature>
<protein>
    <submittedName>
        <fullName evidence="8">ABC transporter permease</fullName>
    </submittedName>
</protein>
<keyword evidence="5 6" id="KW-0472">Membrane</keyword>
<evidence type="ECO:0000256" key="3">
    <source>
        <dbReference type="ARBA" id="ARBA00022692"/>
    </source>
</evidence>
<dbReference type="RefSeq" id="WP_125639366.1">
    <property type="nucleotide sequence ID" value="NZ_JBHSSJ010000002.1"/>
</dbReference>
<sequence length="405" mass="44353">MTKTWVVMFETYLRQIKTWSFLFMILGPFLMFGLTAGLSYLSADSAKSSQQLAVISQSAPLRQAYIKSHGDGLNTKITTTSQAKKAVKANHLAGYLVLSVDKQQIRGDFHGTQALSGGQRAQVQNFLSAYQAQANTVQAKLTAKQQAVLNRTPTLASHISTKSGTANAVKVASFWAFVTLLYIILITYSSITAQEIAADKGTKLMEVIFSSTTATSYFVGKIGGILLMILTQIAVYLVGGAAAYQWAGNSRTFKPFLTSNRSLIDGILHNFLSINLLYLFLGVVIFILLAAYSGALVSKAEDASKAAQPTVMLGMLVFFTTFPFQNNLDAIPVKILSYVPFFSSYFMPLRLINGTTSAWEVVISLVILLAAIAAGALMIGKHYQRLMLQNDNRSLWQQLLHRKHS</sequence>
<keyword evidence="2" id="KW-1003">Cell membrane</keyword>